<feature type="binding site" evidence="3">
    <location>
        <position position="213"/>
    </location>
    <ligand>
        <name>substrate</name>
    </ligand>
</feature>
<evidence type="ECO:0000256" key="1">
    <source>
        <dbReference type="ARBA" id="ARBA00022729"/>
    </source>
</evidence>
<dbReference type="RefSeq" id="WP_088812223.1">
    <property type="nucleotide sequence ID" value="NZ_FYEX01000001.1"/>
</dbReference>
<evidence type="ECO:0000313" key="5">
    <source>
        <dbReference type="Proteomes" id="UP000197215"/>
    </source>
</evidence>
<keyword evidence="1" id="KW-0732">Signal</keyword>
<reference evidence="4 5" key="1">
    <citation type="submission" date="2017-06" db="EMBL/GenBank/DDBJ databases">
        <authorList>
            <person name="Kim H.J."/>
            <person name="Triplett B.A."/>
        </authorList>
    </citation>
    <scope>NUCLEOTIDE SEQUENCE [LARGE SCALE GENOMIC DNA]</scope>
    <source>
        <strain evidence="4 5">MWH-VicM1</strain>
    </source>
</reference>
<dbReference type="GO" id="GO:0055085">
    <property type="term" value="P:transmembrane transport"/>
    <property type="evidence" value="ECO:0007669"/>
    <property type="project" value="InterPro"/>
</dbReference>
<keyword evidence="5" id="KW-1185">Reference proteome</keyword>
<accession>A0A212T4E1</accession>
<dbReference type="AlphaFoldDB" id="A0A212T4E1"/>
<dbReference type="GO" id="GO:0031317">
    <property type="term" value="C:tripartite ATP-independent periplasmic transporter complex"/>
    <property type="evidence" value="ECO:0007669"/>
    <property type="project" value="InterPro"/>
</dbReference>
<dbReference type="InterPro" id="IPR018389">
    <property type="entry name" value="DctP_fam"/>
</dbReference>
<dbReference type="PANTHER" id="PTHR33376:SF5">
    <property type="entry name" value="EXTRACYTOPLASMIC SOLUTE RECEPTOR PROTEIN"/>
    <property type="match status" value="1"/>
</dbReference>
<dbReference type="InterPro" id="IPR026289">
    <property type="entry name" value="SBP_TakP-like"/>
</dbReference>
<dbReference type="InterPro" id="IPR038404">
    <property type="entry name" value="TRAP_DctP_sf"/>
</dbReference>
<keyword evidence="3" id="KW-0479">Metal-binding</keyword>
<gene>
    <name evidence="4" type="ORF">SAMN06295916_0373</name>
</gene>
<dbReference type="Proteomes" id="UP000197215">
    <property type="component" value="Unassembled WGS sequence"/>
</dbReference>
<proteinExistence type="predicted"/>
<dbReference type="Gene3D" id="3.40.190.170">
    <property type="entry name" value="Bacterial extracellular solute-binding protein, family 7"/>
    <property type="match status" value="1"/>
</dbReference>
<dbReference type="OrthoDB" id="9769667at2"/>
<dbReference type="PANTHER" id="PTHR33376">
    <property type="match status" value="1"/>
</dbReference>
<sequence length="360" mass="40239">MDRRKFIAGTGLAGILATGTAPVVHAQGATIRWRLASSFPKSLETLFGGSEIFAAKVKELSSGKFTISTHAAGELVPAFGVLDAVQQETVECAHTAAYYFFGKDETFAFDCAIPFGLNCRQQNAWMFDGNGLKLTREFYANYNVVNFPLGNSGAQMGGWLRKEVKGLEDLKGLKFRVGGFGGKILEQLGVVPQNLPAGEIYQSLEKGTIDAAEWIGPYDDLKLGLYKVAKNYYYPAFWEGGAQLSLYVNSKAYQSLSNEYKAILDTAANYAHTQVMARYDARNPSALRELVANGVRLHRLPKPVMDAAFKVSQEYYAELSNKNPRWKKIYADFSNFRRDQNLWFRFSEMSFDNFMQSQKL</sequence>
<evidence type="ECO:0000256" key="3">
    <source>
        <dbReference type="PIRSR" id="PIRSR039026-2"/>
    </source>
</evidence>
<dbReference type="SUPFAM" id="SSF53850">
    <property type="entry name" value="Periplasmic binding protein-like II"/>
    <property type="match status" value="1"/>
</dbReference>
<name>A0A212T4E1_9BURK</name>
<dbReference type="NCBIfam" id="NF037995">
    <property type="entry name" value="TRAP_S1"/>
    <property type="match status" value="1"/>
</dbReference>
<dbReference type="GO" id="GO:0046872">
    <property type="term" value="F:metal ion binding"/>
    <property type="evidence" value="ECO:0007669"/>
    <property type="project" value="UniProtKB-KW"/>
</dbReference>
<dbReference type="EMBL" id="FYEX01000001">
    <property type="protein sequence ID" value="SNC60917.1"/>
    <property type="molecule type" value="Genomic_DNA"/>
</dbReference>
<dbReference type="Pfam" id="PF03480">
    <property type="entry name" value="DctP"/>
    <property type="match status" value="1"/>
</dbReference>
<feature type="binding site" evidence="3">
    <location>
        <position position="239"/>
    </location>
    <ligand>
        <name>substrate</name>
    </ligand>
</feature>
<evidence type="ECO:0000256" key="2">
    <source>
        <dbReference type="PIRSR" id="PIRSR039026-1"/>
    </source>
</evidence>
<dbReference type="PIRSF" id="PIRSF039026">
    <property type="entry name" value="SiaP"/>
    <property type="match status" value="1"/>
</dbReference>
<feature type="binding site" evidence="3">
    <location>
        <position position="214"/>
    </location>
    <ligand>
        <name>Na(+)</name>
        <dbReference type="ChEBI" id="CHEBI:29101"/>
    </ligand>
</feature>
<dbReference type="Gene3D" id="3.40.190.10">
    <property type="entry name" value="Periplasmic binding protein-like II"/>
    <property type="match status" value="1"/>
</dbReference>
<feature type="binding site" evidence="2">
    <location>
        <position position="176"/>
    </location>
    <ligand>
        <name>substrate</name>
    </ligand>
</feature>
<organism evidence="4 5">
    <name type="scientific">Polynucleobacter victoriensis</name>
    <dbReference type="NCBI Taxonomy" id="2049319"/>
    <lineage>
        <taxon>Bacteria</taxon>
        <taxon>Pseudomonadati</taxon>
        <taxon>Pseudomonadota</taxon>
        <taxon>Betaproteobacteria</taxon>
        <taxon>Burkholderiales</taxon>
        <taxon>Burkholderiaceae</taxon>
        <taxon>Polynucleobacter</taxon>
    </lineage>
</organism>
<feature type="binding site" evidence="2">
    <location>
        <position position="155"/>
    </location>
    <ligand>
        <name>substrate</name>
    </ligand>
</feature>
<evidence type="ECO:0000313" key="4">
    <source>
        <dbReference type="EMBL" id="SNC60917.1"/>
    </source>
</evidence>
<protein>
    <submittedName>
        <fullName evidence="4">TRAP-type mannitol/chloroaromatic compound transport system, substrate-binding protein</fullName>
    </submittedName>
</protein>